<organism evidence="14 15">
    <name type="scientific">Malassezia cuniculi</name>
    <dbReference type="NCBI Taxonomy" id="948313"/>
    <lineage>
        <taxon>Eukaryota</taxon>
        <taxon>Fungi</taxon>
        <taxon>Dikarya</taxon>
        <taxon>Basidiomycota</taxon>
        <taxon>Ustilaginomycotina</taxon>
        <taxon>Malasseziomycetes</taxon>
        <taxon>Malasseziales</taxon>
        <taxon>Malasseziaceae</taxon>
        <taxon>Malassezia</taxon>
    </lineage>
</organism>
<gene>
    <name evidence="14" type="primary">NUF2</name>
    <name evidence="14" type="ORF">MCUN1_002254</name>
</gene>
<dbReference type="Proteomes" id="UP001219933">
    <property type="component" value="Chromosome 3"/>
</dbReference>
<evidence type="ECO:0000256" key="6">
    <source>
        <dbReference type="ARBA" id="ARBA00022776"/>
    </source>
</evidence>
<dbReference type="InterPro" id="IPR005549">
    <property type="entry name" value="Kinetochore_Nuf2_N"/>
</dbReference>
<dbReference type="GO" id="GO:0005634">
    <property type="term" value="C:nucleus"/>
    <property type="evidence" value="ECO:0007669"/>
    <property type="project" value="UniProtKB-SubCell"/>
</dbReference>
<sequence>MAAAPSASDAHYTSFPAVRTDELLAVLHEMGVQVTAEDMARPQGAMAQTVYLAFLDTLSGVLPETLERLRAAAMANMEHADMLQDSVGWLIFFREVRAMMEAATVHDFCIQDLTRPQPKRFKRHMSALVNFFRFRSDRLAEFDEMVAETEDLEVQKLDLEDEIAQARTHITELRSLRAAEAPEVERLRAENLARSEELLSLKREQNRLLAEVDSLKNSKTALLQRQADTEHTQQQLAAEIAKLEARIATPPEDMAADVAAMEARVAGKRQALAESEQRVRELQGRLDVCTRRTNDIASLLGVIENVRTEMERQASEARALDAARSALASAESENGALAQRCEQLERQLGLGAERLARTKASLEEQRAAGRARLEALHERLQEVARARRERAAKIEACASECAALEARLEAMLQSHEAYYARMQLEKDNCTCPTGF</sequence>
<keyword evidence="15" id="KW-1185">Reference proteome</keyword>
<comment type="subcellular location">
    <subcellularLocation>
        <location evidence="2">Chromosome</location>
        <location evidence="2">Centromere</location>
    </subcellularLocation>
    <subcellularLocation>
        <location evidence="1">Nucleus</location>
    </subcellularLocation>
</comment>
<evidence type="ECO:0000256" key="9">
    <source>
        <dbReference type="ARBA" id="ARBA00023306"/>
    </source>
</evidence>
<keyword evidence="6" id="KW-0498">Mitosis</keyword>
<dbReference type="EMBL" id="CP119879">
    <property type="protein sequence ID" value="WFD35400.1"/>
    <property type="molecule type" value="Genomic_DNA"/>
</dbReference>
<evidence type="ECO:0000256" key="7">
    <source>
        <dbReference type="ARBA" id="ARBA00023054"/>
    </source>
</evidence>
<evidence type="ECO:0000256" key="3">
    <source>
        <dbReference type="ARBA" id="ARBA00005498"/>
    </source>
</evidence>
<protein>
    <submittedName>
        <fullName evidence="14">Kinetochore-associated Ndc80 complex subunit nuf2</fullName>
    </submittedName>
</protein>
<evidence type="ECO:0000313" key="14">
    <source>
        <dbReference type="EMBL" id="WFD35400.1"/>
    </source>
</evidence>
<keyword evidence="8" id="KW-0539">Nucleus</keyword>
<dbReference type="Gene3D" id="1.10.287.1490">
    <property type="match status" value="1"/>
</dbReference>
<evidence type="ECO:0000256" key="5">
    <source>
        <dbReference type="ARBA" id="ARBA00022618"/>
    </source>
</evidence>
<keyword evidence="10" id="KW-0137">Centromere</keyword>
<evidence type="ECO:0000256" key="4">
    <source>
        <dbReference type="ARBA" id="ARBA00022454"/>
    </source>
</evidence>
<feature type="domain" description="Nuf2 DHR10-like" evidence="13">
    <location>
        <begin position="263"/>
        <end position="378"/>
    </location>
</feature>
<reference evidence="14" key="1">
    <citation type="submission" date="2023-03" db="EMBL/GenBank/DDBJ databases">
        <title>Mating type loci evolution in Malassezia.</title>
        <authorList>
            <person name="Coelho M.A."/>
        </authorList>
    </citation>
    <scope>NUCLEOTIDE SEQUENCE</scope>
    <source>
        <strain evidence="14">CBS 11721</strain>
    </source>
</reference>
<evidence type="ECO:0000259" key="13">
    <source>
        <dbReference type="Pfam" id="PF18595"/>
    </source>
</evidence>
<keyword evidence="7 11" id="KW-0175">Coiled coil</keyword>
<evidence type="ECO:0000313" key="15">
    <source>
        <dbReference type="Proteomes" id="UP001219933"/>
    </source>
</evidence>
<evidence type="ECO:0000256" key="10">
    <source>
        <dbReference type="ARBA" id="ARBA00023328"/>
    </source>
</evidence>
<dbReference type="GO" id="GO:0031262">
    <property type="term" value="C:Ndc80 complex"/>
    <property type="evidence" value="ECO:0007669"/>
    <property type="project" value="InterPro"/>
</dbReference>
<dbReference type="GO" id="GO:0051301">
    <property type="term" value="P:cell division"/>
    <property type="evidence" value="ECO:0007669"/>
    <property type="project" value="UniProtKB-KW"/>
</dbReference>
<dbReference type="InterPro" id="IPR038275">
    <property type="entry name" value="Nuf2_N_sf"/>
</dbReference>
<dbReference type="PANTHER" id="PTHR48441">
    <property type="match status" value="1"/>
</dbReference>
<name>A0AAF0J6T4_9BASI</name>
<dbReference type="Pfam" id="PF18595">
    <property type="entry name" value="Nuf2_DHR10-like"/>
    <property type="match status" value="1"/>
</dbReference>
<keyword evidence="9" id="KW-0131">Cell cycle</keyword>
<keyword evidence="4" id="KW-0158">Chromosome</keyword>
<feature type="domain" description="Kinetochore protein Nuf2 N-terminal" evidence="12">
    <location>
        <begin position="14"/>
        <end position="150"/>
    </location>
</feature>
<evidence type="ECO:0000259" key="12">
    <source>
        <dbReference type="Pfam" id="PF03800"/>
    </source>
</evidence>
<dbReference type="AlphaFoldDB" id="A0AAF0J6T4"/>
<keyword evidence="5" id="KW-0132">Cell division</keyword>
<dbReference type="Gene3D" id="1.10.418.60">
    <property type="entry name" value="Ncd80 complex, Nuf2 subunit"/>
    <property type="match status" value="1"/>
</dbReference>
<evidence type="ECO:0000256" key="8">
    <source>
        <dbReference type="ARBA" id="ARBA00023242"/>
    </source>
</evidence>
<evidence type="ECO:0000256" key="11">
    <source>
        <dbReference type="SAM" id="Coils"/>
    </source>
</evidence>
<evidence type="ECO:0000256" key="1">
    <source>
        <dbReference type="ARBA" id="ARBA00004123"/>
    </source>
</evidence>
<dbReference type="PANTHER" id="PTHR48441:SF1">
    <property type="entry name" value="NT-3"/>
    <property type="match status" value="1"/>
</dbReference>
<proteinExistence type="inferred from homology"/>
<comment type="similarity">
    <text evidence="3">Belongs to the NUF2 family.</text>
</comment>
<accession>A0AAF0J6T4</accession>
<dbReference type="InterPro" id="IPR041112">
    <property type="entry name" value="Nuf2_DHR10-like"/>
</dbReference>
<evidence type="ECO:0000256" key="2">
    <source>
        <dbReference type="ARBA" id="ARBA00004584"/>
    </source>
</evidence>
<dbReference type="Pfam" id="PF03800">
    <property type="entry name" value="Nuf2"/>
    <property type="match status" value="1"/>
</dbReference>
<feature type="coiled-coil region" evidence="11">
    <location>
        <begin position="142"/>
        <end position="414"/>
    </location>
</feature>